<gene>
    <name evidence="2" type="ORF">NCTC13184_03468</name>
</gene>
<protein>
    <submittedName>
        <fullName evidence="2">Uncharacterized protein</fullName>
    </submittedName>
</protein>
<accession>A0A378WUK9</accession>
<name>A0A378WUK9_9NOCA</name>
<keyword evidence="1" id="KW-1133">Transmembrane helix</keyword>
<reference evidence="2 3" key="1">
    <citation type="submission" date="2018-06" db="EMBL/GenBank/DDBJ databases">
        <authorList>
            <consortium name="Pathogen Informatics"/>
            <person name="Doyle S."/>
        </authorList>
    </citation>
    <scope>NUCLEOTIDE SEQUENCE [LARGE SCALE GENOMIC DNA]</scope>
    <source>
        <strain evidence="2 3">NCTC13184</strain>
    </source>
</reference>
<feature type="transmembrane region" description="Helical" evidence="1">
    <location>
        <begin position="34"/>
        <end position="53"/>
    </location>
</feature>
<evidence type="ECO:0000313" key="3">
    <source>
        <dbReference type="Proteomes" id="UP000255082"/>
    </source>
</evidence>
<dbReference type="AlphaFoldDB" id="A0A378WUK9"/>
<sequence>MGNSSSNRVSGNKFGSGDVHIDQSVKQTIKKRRMIFGGAGVVAVAVVAGSIFATTHSSTSSTTIDASTLEGTWTASDGSGEKVFRGSGQQCRGFFYSDSKPLDIGGPMECDLSQKPDAQQQYTLLVTQSENHGRYKIKFEDRDHASVYDLSGTQLYQLARL</sequence>
<evidence type="ECO:0000313" key="2">
    <source>
        <dbReference type="EMBL" id="SUA44946.1"/>
    </source>
</evidence>
<keyword evidence="1" id="KW-0812">Transmembrane</keyword>
<dbReference type="EMBL" id="UGRU01000001">
    <property type="protein sequence ID" value="SUA44946.1"/>
    <property type="molecule type" value="Genomic_DNA"/>
</dbReference>
<organism evidence="2 3">
    <name type="scientific">Nocardia africana</name>
    <dbReference type="NCBI Taxonomy" id="134964"/>
    <lineage>
        <taxon>Bacteria</taxon>
        <taxon>Bacillati</taxon>
        <taxon>Actinomycetota</taxon>
        <taxon>Actinomycetes</taxon>
        <taxon>Mycobacteriales</taxon>
        <taxon>Nocardiaceae</taxon>
        <taxon>Nocardia</taxon>
    </lineage>
</organism>
<evidence type="ECO:0000256" key="1">
    <source>
        <dbReference type="SAM" id="Phobius"/>
    </source>
</evidence>
<dbReference type="Proteomes" id="UP000255082">
    <property type="component" value="Unassembled WGS sequence"/>
</dbReference>
<keyword evidence="1" id="KW-0472">Membrane</keyword>
<proteinExistence type="predicted"/>